<dbReference type="Proteomes" id="UP001196413">
    <property type="component" value="Unassembled WGS sequence"/>
</dbReference>
<proteinExistence type="predicted"/>
<gene>
    <name evidence="1" type="ORF">KIN20_035227</name>
</gene>
<dbReference type="AlphaFoldDB" id="A0AAD5RB97"/>
<accession>A0AAD5RB97</accession>
<organism evidence="1 2">
    <name type="scientific">Parelaphostrongylus tenuis</name>
    <name type="common">Meningeal worm</name>
    <dbReference type="NCBI Taxonomy" id="148309"/>
    <lineage>
        <taxon>Eukaryota</taxon>
        <taxon>Metazoa</taxon>
        <taxon>Ecdysozoa</taxon>
        <taxon>Nematoda</taxon>
        <taxon>Chromadorea</taxon>
        <taxon>Rhabditida</taxon>
        <taxon>Rhabditina</taxon>
        <taxon>Rhabditomorpha</taxon>
        <taxon>Strongyloidea</taxon>
        <taxon>Metastrongylidae</taxon>
        <taxon>Parelaphostrongylus</taxon>
    </lineage>
</organism>
<sequence length="89" mass="10096">MSRRLLARRLASSTSASFAIKSIYTRMFNTLIWANQASNSCEVGDLLRDLLKKVENTGLLGHDKSLRKTKVLRITSARLQIELIRDSFV</sequence>
<comment type="caution">
    <text evidence="1">The sequence shown here is derived from an EMBL/GenBank/DDBJ whole genome shotgun (WGS) entry which is preliminary data.</text>
</comment>
<keyword evidence="2" id="KW-1185">Reference proteome</keyword>
<dbReference type="EMBL" id="JAHQIW010007201">
    <property type="protein sequence ID" value="KAJ1372916.1"/>
    <property type="molecule type" value="Genomic_DNA"/>
</dbReference>
<name>A0AAD5RB97_PARTN</name>
<reference evidence="1" key="1">
    <citation type="submission" date="2021-06" db="EMBL/GenBank/DDBJ databases">
        <title>Parelaphostrongylus tenuis whole genome reference sequence.</title>
        <authorList>
            <person name="Garwood T.J."/>
            <person name="Larsen P.A."/>
            <person name="Fountain-Jones N.M."/>
            <person name="Garbe J.R."/>
            <person name="Macchietto M.G."/>
            <person name="Kania S.A."/>
            <person name="Gerhold R.W."/>
            <person name="Richards J.E."/>
            <person name="Wolf T.M."/>
        </authorList>
    </citation>
    <scope>NUCLEOTIDE SEQUENCE</scope>
    <source>
        <strain evidence="1">MNPRO001-30</strain>
        <tissue evidence="1">Meninges</tissue>
    </source>
</reference>
<protein>
    <submittedName>
        <fullName evidence="1">Uncharacterized protein</fullName>
    </submittedName>
</protein>
<evidence type="ECO:0000313" key="2">
    <source>
        <dbReference type="Proteomes" id="UP001196413"/>
    </source>
</evidence>
<evidence type="ECO:0000313" key="1">
    <source>
        <dbReference type="EMBL" id="KAJ1372916.1"/>
    </source>
</evidence>